<dbReference type="Gene3D" id="3.30.420.10">
    <property type="entry name" value="Ribonuclease H-like superfamily/Ribonuclease H"/>
    <property type="match status" value="1"/>
</dbReference>
<evidence type="ECO:0000259" key="1">
    <source>
        <dbReference type="Pfam" id="PF13456"/>
    </source>
</evidence>
<dbReference type="PANTHER" id="PTHR47074:SF11">
    <property type="entry name" value="REVERSE TRANSCRIPTASE-LIKE PROTEIN"/>
    <property type="match status" value="1"/>
</dbReference>
<feature type="domain" description="RNase H type-1" evidence="1">
    <location>
        <begin position="5"/>
        <end position="108"/>
    </location>
</feature>
<proteinExistence type="predicted"/>
<dbReference type="AlphaFoldDB" id="A0AAV0D446"/>
<dbReference type="CDD" id="cd06222">
    <property type="entry name" value="RNase_H_like"/>
    <property type="match status" value="1"/>
</dbReference>
<gene>
    <name evidence="2" type="ORF">CEPIT_LOCUS12073</name>
</gene>
<dbReference type="Pfam" id="PF13456">
    <property type="entry name" value="RVT_3"/>
    <property type="match status" value="1"/>
</dbReference>
<sequence>MRVWGWLARDEEGRFIRGGWEVFRAYWSAAATEAVEVRKVCTWAKEQGWSKVEVQTDALQVFSRVSEDNRDSYFDLIIDDIRHILQSEASFSVRFCRRSSNQATHVLA</sequence>
<comment type="caution">
    <text evidence="2">The sequence shown here is derived from an EMBL/GenBank/DDBJ whole genome shotgun (WGS) entry which is preliminary data.</text>
</comment>
<keyword evidence="3" id="KW-1185">Reference proteome</keyword>
<dbReference type="InterPro" id="IPR052929">
    <property type="entry name" value="RNase_H-like_EbsB-rel"/>
</dbReference>
<dbReference type="Proteomes" id="UP001152523">
    <property type="component" value="Unassembled WGS sequence"/>
</dbReference>
<dbReference type="InterPro" id="IPR002156">
    <property type="entry name" value="RNaseH_domain"/>
</dbReference>
<accession>A0AAV0D446</accession>
<reference evidence="2" key="1">
    <citation type="submission" date="2022-07" db="EMBL/GenBank/DDBJ databases">
        <authorList>
            <person name="Macas J."/>
            <person name="Novak P."/>
            <person name="Neumann P."/>
        </authorList>
    </citation>
    <scope>NUCLEOTIDE SEQUENCE</scope>
</reference>
<organism evidence="2 3">
    <name type="scientific">Cuscuta epithymum</name>
    <dbReference type="NCBI Taxonomy" id="186058"/>
    <lineage>
        <taxon>Eukaryota</taxon>
        <taxon>Viridiplantae</taxon>
        <taxon>Streptophyta</taxon>
        <taxon>Embryophyta</taxon>
        <taxon>Tracheophyta</taxon>
        <taxon>Spermatophyta</taxon>
        <taxon>Magnoliopsida</taxon>
        <taxon>eudicotyledons</taxon>
        <taxon>Gunneridae</taxon>
        <taxon>Pentapetalae</taxon>
        <taxon>asterids</taxon>
        <taxon>lamiids</taxon>
        <taxon>Solanales</taxon>
        <taxon>Convolvulaceae</taxon>
        <taxon>Cuscuteae</taxon>
        <taxon>Cuscuta</taxon>
        <taxon>Cuscuta subgen. Cuscuta</taxon>
    </lineage>
</organism>
<dbReference type="InterPro" id="IPR044730">
    <property type="entry name" value="RNase_H-like_dom_plant"/>
</dbReference>
<dbReference type="GO" id="GO:0003676">
    <property type="term" value="F:nucleic acid binding"/>
    <property type="evidence" value="ECO:0007669"/>
    <property type="project" value="InterPro"/>
</dbReference>
<dbReference type="InterPro" id="IPR036397">
    <property type="entry name" value="RNaseH_sf"/>
</dbReference>
<dbReference type="PANTHER" id="PTHR47074">
    <property type="entry name" value="BNAC02G40300D PROTEIN"/>
    <property type="match status" value="1"/>
</dbReference>
<protein>
    <recommendedName>
        <fullName evidence="1">RNase H type-1 domain-containing protein</fullName>
    </recommendedName>
</protein>
<evidence type="ECO:0000313" key="2">
    <source>
        <dbReference type="EMBL" id="CAH9092373.1"/>
    </source>
</evidence>
<name>A0AAV0D446_9ASTE</name>
<evidence type="ECO:0000313" key="3">
    <source>
        <dbReference type="Proteomes" id="UP001152523"/>
    </source>
</evidence>
<dbReference type="EMBL" id="CAMAPF010000073">
    <property type="protein sequence ID" value="CAH9092373.1"/>
    <property type="molecule type" value="Genomic_DNA"/>
</dbReference>
<dbReference type="GO" id="GO:0004523">
    <property type="term" value="F:RNA-DNA hybrid ribonuclease activity"/>
    <property type="evidence" value="ECO:0007669"/>
    <property type="project" value="InterPro"/>
</dbReference>